<protein>
    <recommendedName>
        <fullName evidence="3">Large ribosomal RNA subunit accumulation protein YceD</fullName>
    </recommendedName>
    <alternativeName>
        <fullName evidence="5">23S rRNA accumulation protein YceD</fullName>
    </alternativeName>
</protein>
<reference evidence="6 7" key="1">
    <citation type="submission" date="2019-07" db="EMBL/GenBank/DDBJ databases">
        <title>Draft genome for Aliikangiella sp. M105.</title>
        <authorList>
            <person name="Wang G."/>
        </authorList>
    </citation>
    <scope>NUCLEOTIDE SEQUENCE [LARGE SCALE GENOMIC DNA]</scope>
    <source>
        <strain evidence="6 7">M105</strain>
    </source>
</reference>
<evidence type="ECO:0000313" key="6">
    <source>
        <dbReference type="EMBL" id="TQV87386.1"/>
    </source>
</evidence>
<dbReference type="PANTHER" id="PTHR38099:SF1">
    <property type="entry name" value="LARGE RIBOSOMAL RNA SUBUNIT ACCUMULATION PROTEIN YCED"/>
    <property type="match status" value="1"/>
</dbReference>
<evidence type="ECO:0000256" key="5">
    <source>
        <dbReference type="ARBA" id="ARBA00031841"/>
    </source>
</evidence>
<evidence type="ECO:0000256" key="3">
    <source>
        <dbReference type="ARBA" id="ARBA00015716"/>
    </source>
</evidence>
<gene>
    <name evidence="6" type="ORF">FLL46_13140</name>
</gene>
<keyword evidence="4" id="KW-0690">Ribosome biogenesis</keyword>
<accession>A0A545UD45</accession>
<dbReference type="RefSeq" id="WP_142894074.1">
    <property type="nucleotide sequence ID" value="NZ_ML660164.1"/>
</dbReference>
<evidence type="ECO:0000313" key="7">
    <source>
        <dbReference type="Proteomes" id="UP000315439"/>
    </source>
</evidence>
<dbReference type="Proteomes" id="UP000315439">
    <property type="component" value="Unassembled WGS sequence"/>
</dbReference>
<comment type="function">
    <text evidence="1">Plays a role in synthesis, processing and/or stability of 23S rRNA.</text>
</comment>
<sequence>MRGSEEKNQLNTSIQPYKLATKNGEVRFSWPVSDFQRLCEMLYSDAGKIDILVKGHNDHRRRCLLDTKIEADLTLECQTSFEPIGYKINREVVYCAVVSEDYFADVEEEFEPVLMEDGWLDLKQVIEDELILSVPIVANKPSEELDQKMSFGELDEVAIEIEKKASNPFAVLKNLKKT</sequence>
<evidence type="ECO:0000256" key="1">
    <source>
        <dbReference type="ARBA" id="ARBA00002868"/>
    </source>
</evidence>
<dbReference type="InterPro" id="IPR003772">
    <property type="entry name" value="YceD"/>
</dbReference>
<dbReference type="OrthoDB" id="9786771at2"/>
<proteinExistence type="inferred from homology"/>
<keyword evidence="7" id="KW-1185">Reference proteome</keyword>
<evidence type="ECO:0000256" key="2">
    <source>
        <dbReference type="ARBA" id="ARBA00010740"/>
    </source>
</evidence>
<dbReference type="InterPro" id="IPR039255">
    <property type="entry name" value="YceD_bac"/>
</dbReference>
<comment type="similarity">
    <text evidence="2">Belongs to the DUF177 domain family.</text>
</comment>
<comment type="caution">
    <text evidence="6">The sequence shown here is derived from an EMBL/GenBank/DDBJ whole genome shotgun (WGS) entry which is preliminary data.</text>
</comment>
<dbReference type="GO" id="GO:0042254">
    <property type="term" value="P:ribosome biogenesis"/>
    <property type="evidence" value="ECO:0007669"/>
    <property type="project" value="UniProtKB-KW"/>
</dbReference>
<name>A0A545UD45_9GAMM</name>
<dbReference type="AlphaFoldDB" id="A0A545UD45"/>
<dbReference type="PANTHER" id="PTHR38099">
    <property type="entry name" value="LARGE RIBOSOMAL RNA SUBUNIT ACCUMULATION PROTEIN YCED"/>
    <property type="match status" value="1"/>
</dbReference>
<organism evidence="6 7">
    <name type="scientific">Aliikangiella coralliicola</name>
    <dbReference type="NCBI Taxonomy" id="2592383"/>
    <lineage>
        <taxon>Bacteria</taxon>
        <taxon>Pseudomonadati</taxon>
        <taxon>Pseudomonadota</taxon>
        <taxon>Gammaproteobacteria</taxon>
        <taxon>Oceanospirillales</taxon>
        <taxon>Pleioneaceae</taxon>
        <taxon>Aliikangiella</taxon>
    </lineage>
</organism>
<evidence type="ECO:0000256" key="4">
    <source>
        <dbReference type="ARBA" id="ARBA00022517"/>
    </source>
</evidence>
<dbReference type="EMBL" id="VIKS01000008">
    <property type="protein sequence ID" value="TQV87386.1"/>
    <property type="molecule type" value="Genomic_DNA"/>
</dbReference>
<dbReference type="GO" id="GO:0005829">
    <property type="term" value="C:cytosol"/>
    <property type="evidence" value="ECO:0007669"/>
    <property type="project" value="TreeGrafter"/>
</dbReference>
<dbReference type="Pfam" id="PF02620">
    <property type="entry name" value="YceD"/>
    <property type="match status" value="1"/>
</dbReference>